<dbReference type="FunFam" id="3.30.300.30:FF:000010">
    <property type="entry name" value="Enterobactin synthetase component F"/>
    <property type="match status" value="1"/>
</dbReference>
<comment type="cofactor">
    <cofactor evidence="1">
        <name>pantetheine 4'-phosphate</name>
        <dbReference type="ChEBI" id="CHEBI:47942"/>
    </cofactor>
</comment>
<dbReference type="Pfam" id="PF00501">
    <property type="entry name" value="AMP-binding"/>
    <property type="match status" value="1"/>
</dbReference>
<dbReference type="Gene3D" id="3.30.300.30">
    <property type="match status" value="1"/>
</dbReference>
<dbReference type="FunFam" id="2.30.38.10:FF:000001">
    <property type="entry name" value="Non-ribosomal peptide synthetase PvdI"/>
    <property type="match status" value="1"/>
</dbReference>
<dbReference type="NCBIfam" id="TIGR01733">
    <property type="entry name" value="AA-adenyl-dom"/>
    <property type="match status" value="1"/>
</dbReference>
<evidence type="ECO:0000256" key="3">
    <source>
        <dbReference type="ARBA" id="ARBA00022450"/>
    </source>
</evidence>
<evidence type="ECO:0000256" key="1">
    <source>
        <dbReference type="ARBA" id="ARBA00001957"/>
    </source>
</evidence>
<evidence type="ECO:0000256" key="4">
    <source>
        <dbReference type="ARBA" id="ARBA00022553"/>
    </source>
</evidence>
<dbReference type="InterPro" id="IPR029058">
    <property type="entry name" value="AB_hydrolase_fold"/>
</dbReference>
<dbReference type="AlphaFoldDB" id="A0A223CZI1"/>
<dbReference type="Pfam" id="PF00668">
    <property type="entry name" value="Condensation"/>
    <property type="match status" value="1"/>
</dbReference>
<dbReference type="GO" id="GO:0017000">
    <property type="term" value="P:antibiotic biosynthetic process"/>
    <property type="evidence" value="ECO:0007669"/>
    <property type="project" value="UniProtKB-KW"/>
</dbReference>
<keyword evidence="9" id="KW-1185">Reference proteome</keyword>
<dbReference type="EMBL" id="CP022657">
    <property type="protein sequence ID" value="ASS74665.1"/>
    <property type="molecule type" value="Genomic_DNA"/>
</dbReference>
<evidence type="ECO:0000313" key="8">
    <source>
        <dbReference type="EMBL" id="ASS74665.1"/>
    </source>
</evidence>
<evidence type="ECO:0000256" key="6">
    <source>
        <dbReference type="SAM" id="MobiDB-lite"/>
    </source>
</evidence>
<reference evidence="8 9" key="1">
    <citation type="journal article" date="2015" name="Int. J. Syst. Evol. Microbiol.">
        <title>Tumebacillus algifaecis sp. nov., isolated from decomposing algal scum.</title>
        <authorList>
            <person name="Wu Y.F."/>
            <person name="Zhang B."/>
            <person name="Xing P."/>
            <person name="Wu Q.L."/>
            <person name="Liu S.J."/>
        </authorList>
    </citation>
    <scope>NUCLEOTIDE SEQUENCE [LARGE SCALE GENOMIC DNA]</scope>
    <source>
        <strain evidence="8 9">THMBR28</strain>
    </source>
</reference>
<keyword evidence="5" id="KW-0045">Antibiotic biosynthesis</keyword>
<dbReference type="KEGG" id="tab:CIG75_06565"/>
<gene>
    <name evidence="8" type="ORF">CIG75_06565</name>
</gene>
<dbReference type="GO" id="GO:0005737">
    <property type="term" value="C:cytoplasm"/>
    <property type="evidence" value="ECO:0007669"/>
    <property type="project" value="TreeGrafter"/>
</dbReference>
<accession>A0A223CZI1</accession>
<dbReference type="InterPro" id="IPR006162">
    <property type="entry name" value="Ppantetheine_attach_site"/>
</dbReference>
<keyword evidence="3" id="KW-0596">Phosphopantetheine</keyword>
<dbReference type="GO" id="GO:0044550">
    <property type="term" value="P:secondary metabolite biosynthetic process"/>
    <property type="evidence" value="ECO:0007669"/>
    <property type="project" value="UniProtKB-ARBA"/>
</dbReference>
<dbReference type="Pfam" id="PF13193">
    <property type="entry name" value="AMP-binding_C"/>
    <property type="match status" value="1"/>
</dbReference>
<dbReference type="GO" id="GO:0008610">
    <property type="term" value="P:lipid biosynthetic process"/>
    <property type="evidence" value="ECO:0007669"/>
    <property type="project" value="UniProtKB-ARBA"/>
</dbReference>
<feature type="domain" description="Carrier" evidence="7">
    <location>
        <begin position="1004"/>
        <end position="1079"/>
    </location>
</feature>
<feature type="compositionally biased region" description="Polar residues" evidence="6">
    <location>
        <begin position="1093"/>
        <end position="1104"/>
    </location>
</feature>
<keyword evidence="4" id="KW-0597">Phosphoprotein</keyword>
<dbReference type="InterPro" id="IPR010071">
    <property type="entry name" value="AA_adenyl_dom"/>
</dbReference>
<dbReference type="PROSITE" id="PS00012">
    <property type="entry name" value="PHOSPHOPANTETHEINE"/>
    <property type="match status" value="1"/>
</dbReference>
<dbReference type="InterPro" id="IPR025110">
    <property type="entry name" value="AMP-bd_C"/>
</dbReference>
<dbReference type="InterPro" id="IPR020845">
    <property type="entry name" value="AMP-binding_CS"/>
</dbReference>
<dbReference type="Pfam" id="PF00550">
    <property type="entry name" value="PP-binding"/>
    <property type="match status" value="1"/>
</dbReference>
<dbReference type="InterPro" id="IPR009081">
    <property type="entry name" value="PP-bd_ACP"/>
</dbReference>
<organism evidence="8 9">
    <name type="scientific">Tumebacillus algifaecis</name>
    <dbReference type="NCBI Taxonomy" id="1214604"/>
    <lineage>
        <taxon>Bacteria</taxon>
        <taxon>Bacillati</taxon>
        <taxon>Bacillota</taxon>
        <taxon>Bacilli</taxon>
        <taxon>Bacillales</taxon>
        <taxon>Alicyclobacillaceae</taxon>
        <taxon>Tumebacillus</taxon>
    </lineage>
</organism>
<dbReference type="SUPFAM" id="SSF56801">
    <property type="entry name" value="Acetyl-CoA synthetase-like"/>
    <property type="match status" value="1"/>
</dbReference>
<dbReference type="CDD" id="cd19531">
    <property type="entry name" value="LCL_NRPS-like"/>
    <property type="match status" value="1"/>
</dbReference>
<dbReference type="InterPro" id="IPR001242">
    <property type="entry name" value="Condensation_dom"/>
</dbReference>
<proteinExistence type="inferred from homology"/>
<evidence type="ECO:0000313" key="9">
    <source>
        <dbReference type="Proteomes" id="UP000214688"/>
    </source>
</evidence>
<protein>
    <recommendedName>
        <fullName evidence="7">Carrier domain-containing protein</fullName>
    </recommendedName>
</protein>
<dbReference type="FunFam" id="3.40.50.980:FF:000001">
    <property type="entry name" value="Non-ribosomal peptide synthetase"/>
    <property type="match status" value="1"/>
</dbReference>
<dbReference type="GO" id="GO:0043041">
    <property type="term" value="P:amino acid activation for nonribosomal peptide biosynthetic process"/>
    <property type="evidence" value="ECO:0007669"/>
    <property type="project" value="TreeGrafter"/>
</dbReference>
<dbReference type="PANTHER" id="PTHR45527:SF1">
    <property type="entry name" value="FATTY ACID SYNTHASE"/>
    <property type="match status" value="1"/>
</dbReference>
<dbReference type="SUPFAM" id="SSF52777">
    <property type="entry name" value="CoA-dependent acyltransferases"/>
    <property type="match status" value="2"/>
</dbReference>
<dbReference type="RefSeq" id="WP_094235915.1">
    <property type="nucleotide sequence ID" value="NZ_CP022657.1"/>
</dbReference>
<dbReference type="PROSITE" id="PS00455">
    <property type="entry name" value="AMP_BINDING"/>
    <property type="match status" value="1"/>
</dbReference>
<sequence>MKNLGDRLAALSPEQRALLEKKLQEKNIDSSKLAKAETRIPRRQGTGPAQLSYDQERIWFFQQMEPNDPAYNMYNVVKITGALDLERMEQSVAKIVQRHETLRTTFAQFDSVPMAVVADSLAVPLVVNDVRGTAEAVVLEQILAEVKVPFALEQQPLLRISFWQTGEQEHLFLLIVHHIVSDNLSLGLFFGELLMHYQGMELPDLPLQYTDFAEWQREQLQGANREKLVSYWQERLAGSDFVLNLPTDRPRPAVQTYRGGQVKVSVPTTIRSAIRALGGKQNLSPFMVTLAAYQALLYRYTGQEDLLIGTPVSLRKQQETQQLIGYLLNTLVIRTQVTPELSGADLLMRTKEASTAAFTNGDMPFGLLLEAIQPKRDLSRSPIFQAMFTYVEGGGGEQSVEGLTLQPLEFDGGTAKCDLALTMLDSEAGAELLIEYAADLFERETIERMAGHYLALLAGLVQTPERTVGELPLLTEAEQKRLLIDWNRTQDTLPAARNLCIHEQFEAQVAKTPEKVALVFEEQQLTYAELNDRANEVARYLIEQCGVGPGRRVGIFIERSLELVVGLFGILKSGAAYVPLDPSYPAERIAYVLHDANVHALVTLDRHQEQLPEHPGVLLVSLSTNPFAVHGTAKMASESAKSTASLHDLAYLIYTSGSTGLPKGVMVEHQNVANFFCGMDERIKLQDGDVLLSATSYAFDISVLELLWPFTRGIQVVIIPTPDQLAVQARKHGVTLLQGTPSLLKMALDNPETSDALGGLRLLMLGGEALTTATVAGVREKLSCTIFNMYGPTETTIWSSTYEVQGTEQALIPIGKPIVNTQFYVLDAQMQPVPIGVPGELYIGGAGVTRGYYERPQLTEERYVPDHFSGQGLLYRTGDMVRWLPDGNVEYLARLDQQVKVRGFRIELGEVEARLSTHPDVEEVAVAAWPDPQGDLRLIGYIVPKATSTPNSGALRSFLQKSLPDYMVPTAFITLEALPLTQNGKLDRKALPNLDAQSHAEVTAPKTAVQEVLARLFHEVLGIEHVSTSANFFEIGGHSLRATQLAVSIRRIFGLEIPLHRLFERATIVEIEDEMKLTAGDLHQLEQKAKQFMQTGESLSTPQIKQLARASRKRRS</sequence>
<dbReference type="Gene3D" id="3.40.50.980">
    <property type="match status" value="2"/>
</dbReference>
<dbReference type="OrthoDB" id="9765680at2"/>
<dbReference type="PROSITE" id="PS50075">
    <property type="entry name" value="CARRIER"/>
    <property type="match status" value="1"/>
</dbReference>
<dbReference type="Proteomes" id="UP000214688">
    <property type="component" value="Chromosome"/>
</dbReference>
<dbReference type="Gene3D" id="3.40.50.1820">
    <property type="entry name" value="alpha/beta hydrolase"/>
    <property type="match status" value="1"/>
</dbReference>
<dbReference type="FunFam" id="3.40.50.12780:FF:000012">
    <property type="entry name" value="Non-ribosomal peptide synthetase"/>
    <property type="match status" value="1"/>
</dbReference>
<dbReference type="GO" id="GO:0031177">
    <property type="term" value="F:phosphopantetheine binding"/>
    <property type="evidence" value="ECO:0007669"/>
    <property type="project" value="TreeGrafter"/>
</dbReference>
<dbReference type="Gene3D" id="3.30.559.10">
    <property type="entry name" value="Chloramphenicol acetyltransferase-like domain"/>
    <property type="match status" value="1"/>
</dbReference>
<comment type="similarity">
    <text evidence="2">Belongs to the ATP-dependent AMP-binding enzyme family.</text>
</comment>
<dbReference type="SUPFAM" id="SSF47336">
    <property type="entry name" value="ACP-like"/>
    <property type="match status" value="1"/>
</dbReference>
<evidence type="ECO:0000259" key="7">
    <source>
        <dbReference type="PROSITE" id="PS50075"/>
    </source>
</evidence>
<evidence type="ECO:0000256" key="5">
    <source>
        <dbReference type="ARBA" id="ARBA00023194"/>
    </source>
</evidence>
<dbReference type="InterPro" id="IPR000873">
    <property type="entry name" value="AMP-dep_synth/lig_dom"/>
</dbReference>
<name>A0A223CZI1_9BACL</name>
<dbReference type="Gene3D" id="2.30.38.10">
    <property type="entry name" value="Luciferase, Domain 3"/>
    <property type="match status" value="1"/>
</dbReference>
<dbReference type="Gene3D" id="3.30.559.30">
    <property type="entry name" value="Nonribosomal peptide synthetase, condensation domain"/>
    <property type="match status" value="1"/>
</dbReference>
<dbReference type="InterPro" id="IPR023213">
    <property type="entry name" value="CAT-like_dom_sf"/>
</dbReference>
<dbReference type="PANTHER" id="PTHR45527">
    <property type="entry name" value="NONRIBOSOMAL PEPTIDE SYNTHETASE"/>
    <property type="match status" value="1"/>
</dbReference>
<evidence type="ECO:0000256" key="2">
    <source>
        <dbReference type="ARBA" id="ARBA00006432"/>
    </source>
</evidence>
<dbReference type="InterPro" id="IPR045851">
    <property type="entry name" value="AMP-bd_C_sf"/>
</dbReference>
<dbReference type="InterPro" id="IPR036736">
    <property type="entry name" value="ACP-like_sf"/>
</dbReference>
<feature type="region of interest" description="Disordered" evidence="6">
    <location>
        <begin position="1093"/>
        <end position="1116"/>
    </location>
</feature>
<dbReference type="GO" id="GO:0003824">
    <property type="term" value="F:catalytic activity"/>
    <property type="evidence" value="ECO:0007669"/>
    <property type="project" value="InterPro"/>
</dbReference>
<dbReference type="CDD" id="cd05930">
    <property type="entry name" value="A_NRPS"/>
    <property type="match status" value="1"/>
</dbReference>